<evidence type="ECO:0008006" key="4">
    <source>
        <dbReference type="Google" id="ProtNLM"/>
    </source>
</evidence>
<evidence type="ECO:0000256" key="1">
    <source>
        <dbReference type="SAM" id="MobiDB-lite"/>
    </source>
</evidence>
<dbReference type="OrthoDB" id="3882058at2759"/>
<dbReference type="EMBL" id="QWIJ01001800">
    <property type="protein sequence ID" value="RMX73497.1"/>
    <property type="molecule type" value="Genomic_DNA"/>
</dbReference>
<accession>A0A3M6W4M9</accession>
<feature type="region of interest" description="Disordered" evidence="1">
    <location>
        <begin position="1"/>
        <end position="114"/>
    </location>
</feature>
<feature type="compositionally biased region" description="Low complexity" evidence="1">
    <location>
        <begin position="193"/>
        <end position="207"/>
    </location>
</feature>
<feature type="compositionally biased region" description="Polar residues" evidence="1">
    <location>
        <begin position="152"/>
        <end position="163"/>
    </location>
</feature>
<dbReference type="Proteomes" id="UP000281245">
    <property type="component" value="Unassembled WGS sequence"/>
</dbReference>
<organism evidence="2 3">
    <name type="scientific">Hortaea werneckii</name>
    <name type="common">Black yeast</name>
    <name type="synonym">Cladosporium werneckii</name>
    <dbReference type="NCBI Taxonomy" id="91943"/>
    <lineage>
        <taxon>Eukaryota</taxon>
        <taxon>Fungi</taxon>
        <taxon>Dikarya</taxon>
        <taxon>Ascomycota</taxon>
        <taxon>Pezizomycotina</taxon>
        <taxon>Dothideomycetes</taxon>
        <taxon>Dothideomycetidae</taxon>
        <taxon>Mycosphaerellales</taxon>
        <taxon>Teratosphaeriaceae</taxon>
        <taxon>Hortaea</taxon>
    </lineage>
</organism>
<proteinExistence type="predicted"/>
<comment type="caution">
    <text evidence="2">The sequence shown here is derived from an EMBL/GenBank/DDBJ whole genome shotgun (WGS) entry which is preliminary data.</text>
</comment>
<dbReference type="AlphaFoldDB" id="A0A3M6W4M9"/>
<feature type="compositionally biased region" description="Basic and acidic residues" evidence="1">
    <location>
        <begin position="96"/>
        <end position="106"/>
    </location>
</feature>
<feature type="compositionally biased region" description="Polar residues" evidence="1">
    <location>
        <begin position="46"/>
        <end position="59"/>
    </location>
</feature>
<protein>
    <recommendedName>
        <fullName evidence="4">Only prolin and serin are matching in the corresponding protein</fullName>
    </recommendedName>
</protein>
<evidence type="ECO:0000313" key="2">
    <source>
        <dbReference type="EMBL" id="RMX73497.1"/>
    </source>
</evidence>
<feature type="region of interest" description="Disordered" evidence="1">
    <location>
        <begin position="329"/>
        <end position="356"/>
    </location>
</feature>
<sequence length="534" mass="58327">MSRMRSLSFPRLSSTKQTHPDEGTMTVGESPYIAPLAHVRHDSGASIASSPLTSTFSSRGHNRWPSSSSSLASTPESPANVTKSPLHDLVEDPAEREDCTQDHPDDSADEPLCILGDTPFCEHRPSITSITASNPEWTPGDDSFSDGELPAPQSTSRRISSENAHGGSFASRLSRHWPSMSRRRNKDQGSGMSSPSVRSAPPSRTPSIRMPSLRGSMANLAETACGDTPPHTPADTQPESNTSSRPRAISRSHRPRDIELPDPKDAADRQELASTPLLPPMMAENMNESAEELLTSPLQSPKIADPIGTHAGSIRSTPNLLPAGAGIPTPPLSSKPSVASMDNSRRGVGLQPASEIPPMTISEETDYWSIKLGHANFHIEPEPYIPQHCTLQSCKRLLDDWETARAEYMRVAAHVSEHYGPTSQTYRLTEQKWSEIDAQWRSYHERANQEAGVDSEITLYQPLAETQRVSKMPSLNDPQHPSKFPAIAEGDIVGPMVQYAKIQRRPSSRPAMLRLFTDPSSLLGGRGPFGLRSR</sequence>
<name>A0A3M6W4M9_HORWE</name>
<feature type="compositionally biased region" description="Basic and acidic residues" evidence="1">
    <location>
        <begin position="255"/>
        <end position="271"/>
    </location>
</feature>
<dbReference type="VEuPathDB" id="FungiDB:BTJ68_12587"/>
<feature type="compositionally biased region" description="Low complexity" evidence="1">
    <location>
        <begin position="65"/>
        <end position="78"/>
    </location>
</feature>
<feature type="compositionally biased region" description="Polar residues" evidence="1">
    <location>
        <begin position="234"/>
        <end position="245"/>
    </location>
</feature>
<feature type="region of interest" description="Disordered" evidence="1">
    <location>
        <begin position="129"/>
        <end position="279"/>
    </location>
</feature>
<gene>
    <name evidence="2" type="ORF">D0869_13547</name>
</gene>
<reference evidence="2 3" key="1">
    <citation type="journal article" date="2018" name="BMC Genomics">
        <title>Genomic evidence for intraspecific hybridization in a clonal and extremely halotolerant yeast.</title>
        <authorList>
            <person name="Gostincar C."/>
            <person name="Stajich J.E."/>
            <person name="Zupancic J."/>
            <person name="Zalar P."/>
            <person name="Gunde-Cimerman N."/>
        </authorList>
    </citation>
    <scope>NUCLEOTIDE SEQUENCE [LARGE SCALE GENOMIC DNA]</scope>
    <source>
        <strain evidence="2 3">EXF-6656</strain>
    </source>
</reference>
<evidence type="ECO:0000313" key="3">
    <source>
        <dbReference type="Proteomes" id="UP000281245"/>
    </source>
</evidence>